<dbReference type="AlphaFoldDB" id="A0A0S7BKG4"/>
<dbReference type="OrthoDB" id="164313at2"/>
<accession>A0A0S7BKG4</accession>
<sequence length="186" mass="21391">MPTIKEDRAFLKSALAELPDFLLSNEIYWPLEGRGGISNGNLSRLSLGSVRLAAARLLAVHEEAGDADLIAQIDRIFEKWRSNWAKKAALEYSGRLKLWKDHLDELLADPSRAIYRYEIRSRVILDLLQVDMLAEPRAQEQEYLAGLDARLRGASLEDDFVWEPELQAGFPRDRFWFLYRSLRSEG</sequence>
<dbReference type="EMBL" id="DF967972">
    <property type="protein sequence ID" value="GAP15123.1"/>
    <property type="molecule type" value="Genomic_DNA"/>
</dbReference>
<evidence type="ECO:0000313" key="1">
    <source>
        <dbReference type="EMBL" id="GAP15123.1"/>
    </source>
</evidence>
<keyword evidence="2" id="KW-1185">Reference proteome</keyword>
<dbReference type="Proteomes" id="UP000055060">
    <property type="component" value="Unassembled WGS sequence"/>
</dbReference>
<gene>
    <name evidence="1" type="ORF">LARV_02904</name>
</gene>
<proteinExistence type="predicted"/>
<protein>
    <submittedName>
        <fullName evidence="1">Uncharacterized protein</fullName>
    </submittedName>
</protein>
<organism evidence="1">
    <name type="scientific">Longilinea arvoryzae</name>
    <dbReference type="NCBI Taxonomy" id="360412"/>
    <lineage>
        <taxon>Bacteria</taxon>
        <taxon>Bacillati</taxon>
        <taxon>Chloroflexota</taxon>
        <taxon>Anaerolineae</taxon>
        <taxon>Anaerolineales</taxon>
        <taxon>Anaerolineaceae</taxon>
        <taxon>Longilinea</taxon>
    </lineage>
</organism>
<name>A0A0S7BKG4_9CHLR</name>
<reference evidence="1" key="1">
    <citation type="submission" date="2015-07" db="EMBL/GenBank/DDBJ databases">
        <title>Draft Genome Sequences of Anaerolinea thermolimosa IMO-1, Bellilinea caldifistulae GOMI-1, Leptolinea tardivitalis YMTK-2, Levilinea saccharolytica KIBI-1,Longilinea arvoryzae KOME-1, Previously Described as Members of the Anaerolineaceae (Chloroflexi).</title>
        <authorList>
            <person name="Sekiguchi Y."/>
            <person name="Ohashi A."/>
            <person name="Matsuura N."/>
            <person name="Tourlousse M.D."/>
        </authorList>
    </citation>
    <scope>NUCLEOTIDE SEQUENCE [LARGE SCALE GENOMIC DNA]</scope>
    <source>
        <strain evidence="1">KOME-1</strain>
    </source>
</reference>
<dbReference type="STRING" id="360412.LARV_02904"/>
<dbReference type="RefSeq" id="WP_075074321.1">
    <property type="nucleotide sequence ID" value="NZ_DF967972.1"/>
</dbReference>
<evidence type="ECO:0000313" key="2">
    <source>
        <dbReference type="Proteomes" id="UP000055060"/>
    </source>
</evidence>